<protein>
    <submittedName>
        <fullName evidence="2">Uncharacterized protein</fullName>
    </submittedName>
</protein>
<sequence length="165" mass="17736">MVLEEYPGTLSAARSQDDAGGRRSGDRIAPRIERAVGRLIKEGAKVGVRVALLAQRMSAKAIDTDDRSNVGTRMTLRVDNGDAVTMLHDGPAARAQVEAARHFPPGMGLIEAPGMPLQRWRADLTDYADYRARVADGLSRNAKQFRATSNQAAPGVRLVKDGDAA</sequence>
<proteinExistence type="predicted"/>
<reference evidence="3" key="1">
    <citation type="journal article" date="2019" name="Int. J. Syst. Evol. Microbiol.">
        <title>The Global Catalogue of Microorganisms (GCM) 10K type strain sequencing project: providing services to taxonomists for standard genome sequencing and annotation.</title>
        <authorList>
            <consortium name="The Broad Institute Genomics Platform"/>
            <consortium name="The Broad Institute Genome Sequencing Center for Infectious Disease"/>
            <person name="Wu L."/>
            <person name="Ma J."/>
        </authorList>
    </citation>
    <scope>NUCLEOTIDE SEQUENCE [LARGE SCALE GENOMIC DNA]</scope>
    <source>
        <strain evidence="3">NBRC 108730</strain>
    </source>
</reference>
<gene>
    <name evidence="2" type="ORF">GCM10025868_27450</name>
</gene>
<evidence type="ECO:0000256" key="1">
    <source>
        <dbReference type="SAM" id="MobiDB-lite"/>
    </source>
</evidence>
<dbReference type="Gene3D" id="3.40.50.300">
    <property type="entry name" value="P-loop containing nucleotide triphosphate hydrolases"/>
    <property type="match status" value="1"/>
</dbReference>
<dbReference type="InterPro" id="IPR027417">
    <property type="entry name" value="P-loop_NTPase"/>
</dbReference>
<dbReference type="EMBL" id="BSUZ01000001">
    <property type="protein sequence ID" value="GMA87495.1"/>
    <property type="molecule type" value="Genomic_DNA"/>
</dbReference>
<feature type="region of interest" description="Disordered" evidence="1">
    <location>
        <begin position="1"/>
        <end position="26"/>
    </location>
</feature>
<comment type="caution">
    <text evidence="2">The sequence shown here is derived from an EMBL/GenBank/DDBJ whole genome shotgun (WGS) entry which is preliminary data.</text>
</comment>
<evidence type="ECO:0000313" key="2">
    <source>
        <dbReference type="EMBL" id="GMA87495.1"/>
    </source>
</evidence>
<name>A0ABQ6JH21_9ACTN</name>
<evidence type="ECO:0000313" key="3">
    <source>
        <dbReference type="Proteomes" id="UP001157017"/>
    </source>
</evidence>
<dbReference type="Proteomes" id="UP001157017">
    <property type="component" value="Unassembled WGS sequence"/>
</dbReference>
<accession>A0ABQ6JH21</accession>
<keyword evidence="3" id="KW-1185">Reference proteome</keyword>
<organism evidence="2 3">
    <name type="scientific">Angustibacter aerolatus</name>
    <dbReference type="NCBI Taxonomy" id="1162965"/>
    <lineage>
        <taxon>Bacteria</taxon>
        <taxon>Bacillati</taxon>
        <taxon>Actinomycetota</taxon>
        <taxon>Actinomycetes</taxon>
        <taxon>Kineosporiales</taxon>
        <taxon>Kineosporiaceae</taxon>
    </lineage>
</organism>
<feature type="compositionally biased region" description="Basic and acidic residues" evidence="1">
    <location>
        <begin position="15"/>
        <end position="26"/>
    </location>
</feature>